<keyword evidence="16" id="KW-0046">Antibiotic resistance</keyword>
<evidence type="ECO:0000256" key="16">
    <source>
        <dbReference type="ARBA" id="ARBA00023251"/>
    </source>
</evidence>
<dbReference type="Pfam" id="PF16995">
    <property type="entry name" value="tRNA-synt_2_TM"/>
    <property type="match status" value="1"/>
</dbReference>
<comment type="similarity">
    <text evidence="2">In the N-terminal section; belongs to the LPG synthetase family.</text>
</comment>
<evidence type="ECO:0000256" key="21">
    <source>
        <dbReference type="HAMAP-Rule" id="MF_00252"/>
    </source>
</evidence>
<comment type="similarity">
    <text evidence="21">Belongs to the class-II aminoacyl-tRNA synthetase family.</text>
</comment>
<evidence type="ECO:0000256" key="9">
    <source>
        <dbReference type="ARBA" id="ARBA00022741"/>
    </source>
</evidence>
<feature type="domain" description="Aminoacyl-transfer RNA synthetases class-II family profile" evidence="23">
    <location>
        <begin position="783"/>
        <end position="1096"/>
    </location>
</feature>
<evidence type="ECO:0000256" key="19">
    <source>
        <dbReference type="ARBA" id="ARBA00047540"/>
    </source>
</evidence>
<comment type="catalytic activity">
    <reaction evidence="19">
        <text>L-lysyl-tRNA(Lys) + a 1,2-diacyl-sn-glycero-3-phospho-(1'-sn-glycerol) = a 1,2-diacyl-sn-glycero-3-phospho-1'-(3'-O-L-lysyl)-sn-glycerol + tRNA(Lys)</text>
        <dbReference type="Rhea" id="RHEA:10668"/>
        <dbReference type="Rhea" id="RHEA-COMP:9696"/>
        <dbReference type="Rhea" id="RHEA-COMP:9697"/>
        <dbReference type="ChEBI" id="CHEBI:64716"/>
        <dbReference type="ChEBI" id="CHEBI:75792"/>
        <dbReference type="ChEBI" id="CHEBI:78442"/>
        <dbReference type="ChEBI" id="CHEBI:78529"/>
        <dbReference type="EC" id="2.3.2.3"/>
    </reaction>
</comment>
<keyword evidence="10 21" id="KW-0067">ATP-binding</keyword>
<evidence type="ECO:0000256" key="12">
    <source>
        <dbReference type="ARBA" id="ARBA00022989"/>
    </source>
</evidence>
<feature type="transmembrane region" description="Helical" evidence="22">
    <location>
        <begin position="207"/>
        <end position="229"/>
    </location>
</feature>
<dbReference type="PRINTS" id="PR00982">
    <property type="entry name" value="TRNASYNTHLYS"/>
</dbReference>
<dbReference type="GO" id="GO:0005829">
    <property type="term" value="C:cytosol"/>
    <property type="evidence" value="ECO:0007669"/>
    <property type="project" value="TreeGrafter"/>
</dbReference>
<evidence type="ECO:0000256" key="22">
    <source>
        <dbReference type="SAM" id="Phobius"/>
    </source>
</evidence>
<dbReference type="NCBIfam" id="NF001756">
    <property type="entry name" value="PRK00484.1"/>
    <property type="match status" value="1"/>
</dbReference>
<dbReference type="GO" id="GO:0000287">
    <property type="term" value="F:magnesium ion binding"/>
    <property type="evidence" value="ECO:0007669"/>
    <property type="project" value="UniProtKB-UniRule"/>
</dbReference>
<dbReference type="PANTHER" id="PTHR42918:SF15">
    <property type="entry name" value="LYSINE--TRNA LIGASE, CHLOROPLASTIC_MITOCHONDRIAL"/>
    <property type="match status" value="1"/>
</dbReference>
<dbReference type="PROSITE" id="PS50862">
    <property type="entry name" value="AA_TRNA_LIGASE_II"/>
    <property type="match status" value="1"/>
</dbReference>
<evidence type="ECO:0000256" key="3">
    <source>
        <dbReference type="ARBA" id="ARBA00009968"/>
    </source>
</evidence>
<dbReference type="PANTHER" id="PTHR42918">
    <property type="entry name" value="LYSYL-TRNA SYNTHETASE"/>
    <property type="match status" value="1"/>
</dbReference>
<accession>A0A9X3BW33</accession>
<sequence length="1103" mass="121300">MTLTNPPRARSTTRYPWVPAAAGWTVGIIATLSLLASVSPLVRWIIRVPREFVNDYIFNFPDTSFAWAFVLALLAAALAARKRIAWWVLLLYMVAAVGWNVVDLLTGDESVIEEIGEVIGLAFHVAAIAFLLLARPEFWARVRRAALVKAVGTLVAGMALGILVGWALVELFPGTLERDYRLAYAANRVVAFAGVDSAAFEGQHPHVLVNAVLGLFGALALMAAAVVLFQSQRADNALTGEDESAIRGLLELYGKNDSLGYFATRRDKSVVFAPNGRAAITYRVEVGVCLASGDPVGDPKAWPQAIAAWLQLCQTYGWAPGVMGASFTGAAAYREAGLNALQLGDEAILHPDRFRLSGPDMRAVRQAVTRARRAGASVRIRRHRDLSAEEMAEVITRADAWRDTESERGFSMALGRLGDPADRDCLLVETVQGPEEQVVAMLSLVPWGTTGVSLDLMRRSPTSPNGTIELMVSELCMQAEGIGVTRISLNFAMFRSAFEQGAQLGAGPVARLWRWLLVFFSRWWQLETLYRSNMKYQPEWVPRFACYEDARLVPRVGVASVIAEGFLVLPFSRRNKQHTGHHVSAPDALMASGLLHHDGSAPDVSGLQADMADEAAGPRLPEQVRVRTAKLKALQDSGVDAYPVGQAPSHTVAQANDAADDTAVSVAGRVLRMRDYGGVLFAELRDWSGEVQLLLDNSELEQGTSADFTAALDLGDLIEVSGVIGYSRKGVRSLLVHRWRLIGKCLRPLPDKWKGLTDQEARVRARYVDLAVNTEARDLIKARSGVLHAIRDTLYHKGFLEVETPILQQIHGGANARPFMTHINAYDLDLYLRIAPELYLKRLCVGGVERVFELGRAFRNEGVDFSHNPEFTLLEAYQAHADYNVWIDGCRELIQNAALAANGEQVFLRPRDDGTLAPVDISGEWAVKTVHGAVSEALGEHVDIDTDLPTLRRLCDAARIPYLTHWDAGAVVLEMYEHLVEDRTEQPTFYKDFPTSVSPLTRPHRSLPGVAERWDLVAWGVELGTAYSELTDPVEQRRRLQEQSLLASGGDPEAMELDEDFLQAMEYAMPPTGGLGMGVDRVVMLITGRSIRETLPFPLAKPR</sequence>
<dbReference type="GO" id="GO:0006629">
    <property type="term" value="P:lipid metabolic process"/>
    <property type="evidence" value="ECO:0007669"/>
    <property type="project" value="UniProtKB-KW"/>
</dbReference>
<comment type="subcellular location">
    <subcellularLocation>
        <location evidence="1">Cell membrane</location>
        <topology evidence="1">Multi-pass membrane protein</topology>
    </subcellularLocation>
    <subcellularLocation>
        <location evidence="21">Cytoplasm</location>
    </subcellularLocation>
</comment>
<dbReference type="InterPro" id="IPR012340">
    <property type="entry name" value="NA-bd_OB-fold"/>
</dbReference>
<keyword evidence="6 24" id="KW-0808">Transferase</keyword>
<keyword evidence="5 21" id="KW-0436">Ligase</keyword>
<proteinExistence type="inferred from homology"/>
<dbReference type="Pfam" id="PF09924">
    <property type="entry name" value="LPG_synthase_C"/>
    <property type="match status" value="1"/>
</dbReference>
<dbReference type="InterPro" id="IPR031553">
    <property type="entry name" value="tRNA-synt_2_TM"/>
</dbReference>
<keyword evidence="11 21" id="KW-0460">Magnesium</keyword>
<dbReference type="GO" id="GO:0050071">
    <property type="term" value="F:phosphatidylglycerol lysyltransferase activity"/>
    <property type="evidence" value="ECO:0007669"/>
    <property type="project" value="UniProtKB-EC"/>
</dbReference>
<evidence type="ECO:0000256" key="15">
    <source>
        <dbReference type="ARBA" id="ARBA00023146"/>
    </source>
</evidence>
<comment type="catalytic activity">
    <reaction evidence="20 21">
        <text>tRNA(Lys) + L-lysine + ATP = L-lysyl-tRNA(Lys) + AMP + diphosphate</text>
        <dbReference type="Rhea" id="RHEA:20792"/>
        <dbReference type="Rhea" id="RHEA-COMP:9696"/>
        <dbReference type="Rhea" id="RHEA-COMP:9697"/>
        <dbReference type="ChEBI" id="CHEBI:30616"/>
        <dbReference type="ChEBI" id="CHEBI:32551"/>
        <dbReference type="ChEBI" id="CHEBI:33019"/>
        <dbReference type="ChEBI" id="CHEBI:78442"/>
        <dbReference type="ChEBI" id="CHEBI:78529"/>
        <dbReference type="ChEBI" id="CHEBI:456215"/>
        <dbReference type="EC" id="6.1.1.6"/>
    </reaction>
</comment>
<dbReference type="Pfam" id="PF01336">
    <property type="entry name" value="tRNA_anti-codon"/>
    <property type="match status" value="1"/>
</dbReference>
<dbReference type="NCBIfam" id="TIGR00499">
    <property type="entry name" value="lysS_bact"/>
    <property type="match status" value="1"/>
</dbReference>
<keyword evidence="4" id="KW-1003">Cell membrane</keyword>
<evidence type="ECO:0000256" key="6">
    <source>
        <dbReference type="ARBA" id="ARBA00022679"/>
    </source>
</evidence>
<feature type="transmembrane region" description="Helical" evidence="22">
    <location>
        <begin position="21"/>
        <end position="46"/>
    </location>
</feature>
<evidence type="ECO:0000256" key="14">
    <source>
        <dbReference type="ARBA" id="ARBA00023136"/>
    </source>
</evidence>
<dbReference type="SUPFAM" id="SSF55681">
    <property type="entry name" value="Class II aaRS and biotin synthetases"/>
    <property type="match status" value="1"/>
</dbReference>
<feature type="transmembrane region" description="Helical" evidence="22">
    <location>
        <begin position="58"/>
        <end position="77"/>
    </location>
</feature>
<evidence type="ECO:0000256" key="8">
    <source>
        <dbReference type="ARBA" id="ARBA00022723"/>
    </source>
</evidence>
<dbReference type="InterPro" id="IPR045864">
    <property type="entry name" value="aa-tRNA-synth_II/BPL/LPL"/>
</dbReference>
<evidence type="ECO:0000259" key="23">
    <source>
        <dbReference type="PROSITE" id="PS50862"/>
    </source>
</evidence>
<dbReference type="HAMAP" id="MF_00252">
    <property type="entry name" value="Lys_tRNA_synth_class2"/>
    <property type="match status" value="1"/>
</dbReference>
<name>A0A9X3BW33_9MYCO</name>
<evidence type="ECO:0000256" key="2">
    <source>
        <dbReference type="ARBA" id="ARBA00005270"/>
    </source>
</evidence>
<dbReference type="Gene3D" id="3.30.930.10">
    <property type="entry name" value="Bira Bifunctional Protein, Domain 2"/>
    <property type="match status" value="1"/>
</dbReference>
<keyword evidence="21" id="KW-0648">Protein biosynthesis</keyword>
<feature type="binding site" evidence="21">
    <location>
        <position position="1015"/>
    </location>
    <ligand>
        <name>Mg(2+)</name>
        <dbReference type="ChEBI" id="CHEBI:18420"/>
        <label>1</label>
    </ligand>
</feature>
<dbReference type="InterPro" id="IPR004365">
    <property type="entry name" value="NA-bd_OB_tRNA"/>
</dbReference>
<comment type="cofactor">
    <cofactor evidence="21">
        <name>Mg(2+)</name>
        <dbReference type="ChEBI" id="CHEBI:18420"/>
    </cofactor>
    <text evidence="21">Binds 3 Mg(2+) ions per subunit.</text>
</comment>
<keyword evidence="7 22" id="KW-0812">Transmembrane</keyword>
<comment type="function">
    <text evidence="18">Catalyzes the production of L-lysyl-tRNA(Lys)transfer and the transfer of a lysyl group from L-lysyl-tRNA(Lys) to membrane-bound phosphatidylglycerol (PG), which produces lysylphosphatidylglycerol (LPG), one of the components of the bacterial membrane with a positive net charge. LPG synthesis contributes to the resistance to cationic antimicrobial peptides (CAMPs) and likely protects M.tuberculosis against the CAMPs produced by competiting microorganisms (bacteriocins). In fact, the modification of anionic phosphatidylglycerol with positively charged L-lysine results in repulsion of the peptides.</text>
</comment>
<dbReference type="InterPro" id="IPR004364">
    <property type="entry name" value="Aa-tRNA-synt_II"/>
</dbReference>
<keyword evidence="24" id="KW-0012">Acyltransferase</keyword>
<dbReference type="Proteomes" id="UP001140293">
    <property type="component" value="Unassembled WGS sequence"/>
</dbReference>
<dbReference type="InterPro" id="IPR044136">
    <property type="entry name" value="Lys-tRNA-ligase_II_N"/>
</dbReference>
<dbReference type="InterPro" id="IPR006195">
    <property type="entry name" value="aa-tRNA-synth_II"/>
</dbReference>
<keyword evidence="21" id="KW-0963">Cytoplasm</keyword>
<evidence type="ECO:0000256" key="7">
    <source>
        <dbReference type="ARBA" id="ARBA00022692"/>
    </source>
</evidence>
<keyword evidence="13" id="KW-0443">Lipid metabolism</keyword>
<keyword evidence="25" id="KW-1185">Reference proteome</keyword>
<evidence type="ECO:0000256" key="10">
    <source>
        <dbReference type="ARBA" id="ARBA00022840"/>
    </source>
</evidence>
<gene>
    <name evidence="24" type="primary">lysX</name>
    <name evidence="21" type="synonym">lysS</name>
    <name evidence="24" type="ORF">H7I41_15025</name>
</gene>
<evidence type="ECO:0000256" key="1">
    <source>
        <dbReference type="ARBA" id="ARBA00004651"/>
    </source>
</evidence>
<evidence type="ECO:0000313" key="24">
    <source>
        <dbReference type="EMBL" id="MCV7171226.1"/>
    </source>
</evidence>
<dbReference type="GO" id="GO:0006430">
    <property type="term" value="P:lysyl-tRNA aminoacylation"/>
    <property type="evidence" value="ECO:0007669"/>
    <property type="project" value="UniProtKB-UniRule"/>
</dbReference>
<feature type="binding site" evidence="21">
    <location>
        <position position="1022"/>
    </location>
    <ligand>
        <name>Mg(2+)</name>
        <dbReference type="ChEBI" id="CHEBI:18420"/>
        <label>1</label>
    </ligand>
</feature>
<keyword evidence="14 22" id="KW-0472">Membrane</keyword>
<feature type="binding site" evidence="21">
    <location>
        <position position="1022"/>
    </location>
    <ligand>
        <name>Mg(2+)</name>
        <dbReference type="ChEBI" id="CHEBI:18420"/>
        <label>2</label>
    </ligand>
</feature>
<evidence type="ECO:0000256" key="4">
    <source>
        <dbReference type="ARBA" id="ARBA00022475"/>
    </source>
</evidence>
<reference evidence="24" key="2">
    <citation type="journal article" date="2022" name="BMC Genomics">
        <title>Comparative genome analysis of mycobacteria focusing on tRNA and non-coding RNA.</title>
        <authorList>
            <person name="Behra P.R.K."/>
            <person name="Pettersson B.M.F."/>
            <person name="Ramesh M."/>
            <person name="Das S."/>
            <person name="Dasgupta S."/>
            <person name="Kirsebom L.A."/>
        </authorList>
    </citation>
    <scope>NUCLEOTIDE SEQUENCE</scope>
    <source>
        <strain evidence="24">DSM 44615</strain>
    </source>
</reference>
<dbReference type="InterPro" id="IPR024320">
    <property type="entry name" value="LPG_synthase_C"/>
</dbReference>
<keyword evidence="17" id="KW-0511">Multifunctional enzyme</keyword>
<evidence type="ECO:0000256" key="20">
    <source>
        <dbReference type="ARBA" id="ARBA00048573"/>
    </source>
</evidence>
<comment type="similarity">
    <text evidence="3">In the C-terminal section; belongs to the class-II aminoacyl-tRNA synthetase family.</text>
</comment>
<dbReference type="GO" id="GO:0000049">
    <property type="term" value="F:tRNA binding"/>
    <property type="evidence" value="ECO:0007669"/>
    <property type="project" value="TreeGrafter"/>
</dbReference>
<dbReference type="Gene3D" id="2.40.50.140">
    <property type="entry name" value="Nucleic acid-binding proteins"/>
    <property type="match status" value="1"/>
</dbReference>
<evidence type="ECO:0000256" key="18">
    <source>
        <dbReference type="ARBA" id="ARBA00024681"/>
    </source>
</evidence>
<comment type="subunit">
    <text evidence="21">Homodimer.</text>
</comment>
<reference evidence="24" key="1">
    <citation type="submission" date="2020-07" db="EMBL/GenBank/DDBJ databases">
        <authorList>
            <person name="Pettersson B.M.F."/>
            <person name="Behra P.R.K."/>
            <person name="Ramesh M."/>
            <person name="Das S."/>
            <person name="Dasgupta S."/>
            <person name="Kirsebom L.A."/>
        </authorList>
    </citation>
    <scope>NUCLEOTIDE SEQUENCE</scope>
    <source>
        <strain evidence="24">DSM 44615</strain>
    </source>
</reference>
<protein>
    <recommendedName>
        <fullName evidence="21">Lysine--tRNA ligase</fullName>
        <ecNumber evidence="21">6.1.1.6</ecNumber>
    </recommendedName>
    <alternativeName>
        <fullName evidence="21">Lysyl-tRNA synthetase</fullName>
        <shortName evidence="21">LysRS</shortName>
    </alternativeName>
</protein>
<dbReference type="GO" id="GO:0046677">
    <property type="term" value="P:response to antibiotic"/>
    <property type="evidence" value="ECO:0007669"/>
    <property type="project" value="UniProtKB-KW"/>
</dbReference>
<evidence type="ECO:0000256" key="5">
    <source>
        <dbReference type="ARBA" id="ARBA00022598"/>
    </source>
</evidence>
<organism evidence="24 25">
    <name type="scientific">[Mycobacterium] manitobense</name>
    <dbReference type="NCBI Taxonomy" id="190147"/>
    <lineage>
        <taxon>Bacteria</taxon>
        <taxon>Bacillati</taxon>
        <taxon>Actinomycetota</taxon>
        <taxon>Actinomycetes</taxon>
        <taxon>Mycobacteriales</taxon>
        <taxon>Mycobacteriaceae</taxon>
        <taxon>Mycolicibacterium</taxon>
    </lineage>
</organism>
<feature type="transmembrane region" description="Helical" evidence="22">
    <location>
        <begin position="84"/>
        <end position="102"/>
    </location>
</feature>
<feature type="transmembrane region" description="Helical" evidence="22">
    <location>
        <begin position="114"/>
        <end position="134"/>
    </location>
</feature>
<dbReference type="GO" id="GO:0004824">
    <property type="term" value="F:lysine-tRNA ligase activity"/>
    <property type="evidence" value="ECO:0007669"/>
    <property type="project" value="UniProtKB-UniRule"/>
</dbReference>
<evidence type="ECO:0000313" key="25">
    <source>
        <dbReference type="Proteomes" id="UP001140293"/>
    </source>
</evidence>
<dbReference type="Pfam" id="PF00152">
    <property type="entry name" value="tRNA-synt_2"/>
    <property type="match status" value="1"/>
</dbReference>
<evidence type="ECO:0000256" key="13">
    <source>
        <dbReference type="ARBA" id="ARBA00023098"/>
    </source>
</evidence>
<dbReference type="EMBL" id="JACKSJ010000117">
    <property type="protein sequence ID" value="MCV7171226.1"/>
    <property type="molecule type" value="Genomic_DNA"/>
</dbReference>
<dbReference type="EC" id="6.1.1.6" evidence="21"/>
<evidence type="ECO:0000256" key="11">
    <source>
        <dbReference type="ARBA" id="ARBA00022842"/>
    </source>
</evidence>
<keyword evidence="8 21" id="KW-0479">Metal-binding</keyword>
<dbReference type="GO" id="GO:0005524">
    <property type="term" value="F:ATP binding"/>
    <property type="evidence" value="ECO:0007669"/>
    <property type="project" value="UniProtKB-UniRule"/>
</dbReference>
<dbReference type="SUPFAM" id="SSF50249">
    <property type="entry name" value="Nucleic acid-binding proteins"/>
    <property type="match status" value="1"/>
</dbReference>
<keyword evidence="12 22" id="KW-1133">Transmembrane helix</keyword>
<dbReference type="CDD" id="cd04322">
    <property type="entry name" value="LysRS_N"/>
    <property type="match status" value="1"/>
</dbReference>
<keyword evidence="15 21" id="KW-0030">Aminoacyl-tRNA synthetase</keyword>
<dbReference type="GO" id="GO:0005886">
    <property type="term" value="C:plasma membrane"/>
    <property type="evidence" value="ECO:0007669"/>
    <property type="project" value="UniProtKB-SubCell"/>
</dbReference>
<dbReference type="AlphaFoldDB" id="A0A9X3BW33"/>
<dbReference type="InterPro" id="IPR002313">
    <property type="entry name" value="Lys-tRNA-ligase_II"/>
</dbReference>
<dbReference type="RefSeq" id="WP_264013403.1">
    <property type="nucleotide sequence ID" value="NZ_JACKSJ010000117.1"/>
</dbReference>
<dbReference type="InterPro" id="IPR018149">
    <property type="entry name" value="Lys-tRNA-synth_II_C"/>
</dbReference>
<keyword evidence="9 21" id="KW-0547">Nucleotide-binding</keyword>
<dbReference type="NCBIfam" id="NF002821">
    <property type="entry name" value="PRK02983.1"/>
    <property type="match status" value="1"/>
</dbReference>
<comment type="caution">
    <text evidence="24">The sequence shown here is derived from an EMBL/GenBank/DDBJ whole genome shotgun (WGS) entry which is preliminary data.</text>
</comment>
<feature type="transmembrane region" description="Helical" evidence="22">
    <location>
        <begin position="146"/>
        <end position="169"/>
    </location>
</feature>
<evidence type="ECO:0000256" key="17">
    <source>
        <dbReference type="ARBA" id="ARBA00023268"/>
    </source>
</evidence>